<gene>
    <name evidence="2" type="ORF">HOLleu_38857</name>
</gene>
<accession>A0A9Q0YEZ6</accession>
<dbReference type="EMBL" id="JAIZAY010000021">
    <property type="protein sequence ID" value="KAJ8021607.1"/>
    <property type="molecule type" value="Genomic_DNA"/>
</dbReference>
<dbReference type="AlphaFoldDB" id="A0A9Q0YEZ6"/>
<dbReference type="Proteomes" id="UP001152320">
    <property type="component" value="Chromosome 21"/>
</dbReference>
<reference evidence="2" key="1">
    <citation type="submission" date="2021-10" db="EMBL/GenBank/DDBJ databases">
        <title>Tropical sea cucumber genome reveals ecological adaptation and Cuvierian tubules defense mechanism.</title>
        <authorList>
            <person name="Chen T."/>
        </authorList>
    </citation>
    <scope>NUCLEOTIDE SEQUENCE</scope>
    <source>
        <strain evidence="2">Nanhai2018</strain>
        <tissue evidence="2">Muscle</tissue>
    </source>
</reference>
<evidence type="ECO:0000256" key="1">
    <source>
        <dbReference type="SAM" id="Phobius"/>
    </source>
</evidence>
<keyword evidence="1" id="KW-0472">Membrane</keyword>
<comment type="caution">
    <text evidence="2">The sequence shown here is derived from an EMBL/GenBank/DDBJ whole genome shotgun (WGS) entry which is preliminary data.</text>
</comment>
<keyword evidence="1" id="KW-1133">Transmembrane helix</keyword>
<organism evidence="2 3">
    <name type="scientific">Holothuria leucospilota</name>
    <name type="common">Black long sea cucumber</name>
    <name type="synonym">Mertensiothuria leucospilota</name>
    <dbReference type="NCBI Taxonomy" id="206669"/>
    <lineage>
        <taxon>Eukaryota</taxon>
        <taxon>Metazoa</taxon>
        <taxon>Echinodermata</taxon>
        <taxon>Eleutherozoa</taxon>
        <taxon>Echinozoa</taxon>
        <taxon>Holothuroidea</taxon>
        <taxon>Aspidochirotacea</taxon>
        <taxon>Aspidochirotida</taxon>
        <taxon>Holothuriidae</taxon>
        <taxon>Holothuria</taxon>
    </lineage>
</organism>
<evidence type="ECO:0000313" key="2">
    <source>
        <dbReference type="EMBL" id="KAJ8021607.1"/>
    </source>
</evidence>
<name>A0A9Q0YEZ6_HOLLE</name>
<sequence>MQSLLAVYVFTYATLCLLLGRVSYSEPFVSLMFYGSLIPKINVKEYVLLGHSDVTVGCSTEDLPATETNGSIYLYQNDKAVEEVVIANGKLQLFWNGPTFSFNSYFFCEVYLTTDTFASNIRGSEVRLQQYSEHTDSRMCFPTANVFLLNEVVLLVCLSDRKSARWLSDGHNLLGADDTREISPAVYSLTNYIILNSELINADCQMSGLRNETLCSVELEPFQVGLRVEFIPDTFNGSTGFEQRYLCVSNFPTDRISWRIDSTNGSILDFDHRQESKINFSITHSFYSSQLIISKRFYLEKVLSVTCKTSRSGYVVTATAYNDKKVSGEDESYDNNICTQNPIDSINIITIIVIVLGTFSLICITVITVLAGLLRRQCNQSHGGSDVSVGYVTTVINEDPPAEAVPYYATSLENVTNESTKQSGYTNVKDLRTKDGLYYSTSLEDRVVS</sequence>
<keyword evidence="1" id="KW-0812">Transmembrane</keyword>
<evidence type="ECO:0000313" key="3">
    <source>
        <dbReference type="Proteomes" id="UP001152320"/>
    </source>
</evidence>
<proteinExistence type="predicted"/>
<protein>
    <submittedName>
        <fullName evidence="2">Uncharacterized protein</fullName>
    </submittedName>
</protein>
<feature type="transmembrane region" description="Helical" evidence="1">
    <location>
        <begin position="348"/>
        <end position="374"/>
    </location>
</feature>
<keyword evidence="3" id="KW-1185">Reference proteome</keyword>